<comment type="caution">
    <text evidence="2">The sequence shown here is derived from an EMBL/GenBank/DDBJ whole genome shotgun (WGS) entry which is preliminary data.</text>
</comment>
<evidence type="ECO:0000313" key="2">
    <source>
        <dbReference type="EMBL" id="GID51701.1"/>
    </source>
</evidence>
<organism evidence="2 3">
    <name type="scientific">Actinoplanes couchii</name>
    <dbReference type="NCBI Taxonomy" id="403638"/>
    <lineage>
        <taxon>Bacteria</taxon>
        <taxon>Bacillati</taxon>
        <taxon>Actinomycetota</taxon>
        <taxon>Actinomycetes</taxon>
        <taxon>Micromonosporales</taxon>
        <taxon>Micromonosporaceae</taxon>
        <taxon>Actinoplanes</taxon>
    </lineage>
</organism>
<evidence type="ECO:0008006" key="4">
    <source>
        <dbReference type="Google" id="ProtNLM"/>
    </source>
</evidence>
<accession>A0ABQ3WZT0</accession>
<dbReference type="RefSeq" id="WP_203792435.1">
    <property type="nucleotide sequence ID" value="NZ_BAAAQE010000090.1"/>
</dbReference>
<gene>
    <name evidence="2" type="ORF">Aco03nite_001050</name>
</gene>
<sequence length="311" mass="32997">MDELDRLLADTMRDAAGHAPTDNGLLGTVHRRSRRLRRRRTATVAGVSLAVVAVAAGVPLLGGEPEQLPAAGGVQLAAGWTAPEFPYTLPKTEGMSDPIATSENGQLSAFFEATELENHADVTVTVSDDEPGSTAKATKATKRVRGHSATLWTVNVKPAKQLTLIWQESAGEWIELATDDTYTPAQVVAIADSLTGASIAVQPPFDLAVSPAGLETDTANASRMTFRAPGAATDGFRTVLRKRQQLTGIDRKVGKYDAALTRRPDGVTLSVDVTDWDATLEITVDAGLTITDADLVRYAAGVKILNRSNPE</sequence>
<keyword evidence="1" id="KW-0472">Membrane</keyword>
<keyword evidence="1" id="KW-0812">Transmembrane</keyword>
<feature type="transmembrane region" description="Helical" evidence="1">
    <location>
        <begin position="41"/>
        <end position="61"/>
    </location>
</feature>
<keyword evidence="3" id="KW-1185">Reference proteome</keyword>
<evidence type="ECO:0000313" key="3">
    <source>
        <dbReference type="Proteomes" id="UP000612282"/>
    </source>
</evidence>
<evidence type="ECO:0000256" key="1">
    <source>
        <dbReference type="SAM" id="Phobius"/>
    </source>
</evidence>
<reference evidence="2 3" key="1">
    <citation type="submission" date="2021-01" db="EMBL/GenBank/DDBJ databases">
        <title>Whole genome shotgun sequence of Actinoplanes couchii NBRC 106145.</title>
        <authorList>
            <person name="Komaki H."/>
            <person name="Tamura T."/>
        </authorList>
    </citation>
    <scope>NUCLEOTIDE SEQUENCE [LARGE SCALE GENOMIC DNA]</scope>
    <source>
        <strain evidence="2 3">NBRC 106145</strain>
    </source>
</reference>
<name>A0ABQ3WZT0_9ACTN</name>
<protein>
    <recommendedName>
        <fullName evidence="4">MucB/RseB N-terminal domain-containing protein</fullName>
    </recommendedName>
</protein>
<dbReference type="EMBL" id="BOMG01000003">
    <property type="protein sequence ID" value="GID51701.1"/>
    <property type="molecule type" value="Genomic_DNA"/>
</dbReference>
<dbReference type="Proteomes" id="UP000612282">
    <property type="component" value="Unassembled WGS sequence"/>
</dbReference>
<keyword evidence="1" id="KW-1133">Transmembrane helix</keyword>
<proteinExistence type="predicted"/>